<keyword evidence="3" id="KW-1185">Reference proteome</keyword>
<name>A0AAD7TDN8_9TELE</name>
<feature type="region of interest" description="Disordered" evidence="1">
    <location>
        <begin position="64"/>
        <end position="100"/>
    </location>
</feature>
<evidence type="ECO:0000313" key="3">
    <source>
        <dbReference type="Proteomes" id="UP001221898"/>
    </source>
</evidence>
<proteinExistence type="predicted"/>
<feature type="region of interest" description="Disordered" evidence="1">
    <location>
        <begin position="1"/>
        <end position="35"/>
    </location>
</feature>
<sequence>MKRSGLNNPSLSGYLEDSGVVGKRGSRSGEGSGSDLQVPVRRLYLCGLGFEGNTLDVLTGLRPQRDQPCAERDSVQSDRLQKSTEEKGWYGGGLFSSGKI</sequence>
<feature type="compositionally biased region" description="Basic and acidic residues" evidence="1">
    <location>
        <begin position="64"/>
        <end position="88"/>
    </location>
</feature>
<dbReference type="EMBL" id="JAINUG010000001">
    <property type="protein sequence ID" value="KAJ8418823.1"/>
    <property type="molecule type" value="Genomic_DNA"/>
</dbReference>
<accession>A0AAD7TDN8</accession>
<feature type="compositionally biased region" description="Gly residues" evidence="1">
    <location>
        <begin position="89"/>
        <end position="100"/>
    </location>
</feature>
<evidence type="ECO:0000313" key="2">
    <source>
        <dbReference type="EMBL" id="KAJ8418823.1"/>
    </source>
</evidence>
<gene>
    <name evidence="2" type="ORF">AAFF_G00003220</name>
</gene>
<feature type="compositionally biased region" description="Polar residues" evidence="1">
    <location>
        <begin position="1"/>
        <end position="11"/>
    </location>
</feature>
<reference evidence="2" key="1">
    <citation type="journal article" date="2023" name="Science">
        <title>Genome structures resolve the early diversification of teleost fishes.</title>
        <authorList>
            <person name="Parey E."/>
            <person name="Louis A."/>
            <person name="Montfort J."/>
            <person name="Bouchez O."/>
            <person name="Roques C."/>
            <person name="Iampietro C."/>
            <person name="Lluch J."/>
            <person name="Castinel A."/>
            <person name="Donnadieu C."/>
            <person name="Desvignes T."/>
            <person name="Floi Bucao C."/>
            <person name="Jouanno E."/>
            <person name="Wen M."/>
            <person name="Mejri S."/>
            <person name="Dirks R."/>
            <person name="Jansen H."/>
            <person name="Henkel C."/>
            <person name="Chen W.J."/>
            <person name="Zahm M."/>
            <person name="Cabau C."/>
            <person name="Klopp C."/>
            <person name="Thompson A.W."/>
            <person name="Robinson-Rechavi M."/>
            <person name="Braasch I."/>
            <person name="Lecointre G."/>
            <person name="Bobe J."/>
            <person name="Postlethwait J.H."/>
            <person name="Berthelot C."/>
            <person name="Roest Crollius H."/>
            <person name="Guiguen Y."/>
        </authorList>
    </citation>
    <scope>NUCLEOTIDE SEQUENCE</scope>
    <source>
        <strain evidence="2">NC1722</strain>
    </source>
</reference>
<organism evidence="2 3">
    <name type="scientific">Aldrovandia affinis</name>
    <dbReference type="NCBI Taxonomy" id="143900"/>
    <lineage>
        <taxon>Eukaryota</taxon>
        <taxon>Metazoa</taxon>
        <taxon>Chordata</taxon>
        <taxon>Craniata</taxon>
        <taxon>Vertebrata</taxon>
        <taxon>Euteleostomi</taxon>
        <taxon>Actinopterygii</taxon>
        <taxon>Neopterygii</taxon>
        <taxon>Teleostei</taxon>
        <taxon>Notacanthiformes</taxon>
        <taxon>Halosauridae</taxon>
        <taxon>Aldrovandia</taxon>
    </lineage>
</organism>
<dbReference type="Proteomes" id="UP001221898">
    <property type="component" value="Unassembled WGS sequence"/>
</dbReference>
<evidence type="ECO:0000256" key="1">
    <source>
        <dbReference type="SAM" id="MobiDB-lite"/>
    </source>
</evidence>
<dbReference type="AlphaFoldDB" id="A0AAD7TDN8"/>
<protein>
    <submittedName>
        <fullName evidence="2">Uncharacterized protein</fullName>
    </submittedName>
</protein>
<comment type="caution">
    <text evidence="2">The sequence shown here is derived from an EMBL/GenBank/DDBJ whole genome shotgun (WGS) entry which is preliminary data.</text>
</comment>